<evidence type="ECO:0000313" key="2">
    <source>
        <dbReference type="Proteomes" id="UP000284277"/>
    </source>
</evidence>
<protein>
    <submittedName>
        <fullName evidence="1">Uncharacterized protein</fullName>
    </submittedName>
</protein>
<dbReference type="RefSeq" id="WP_120197610.1">
    <property type="nucleotide sequence ID" value="NZ_MCIA01000030.1"/>
</dbReference>
<dbReference type="OrthoDB" id="2989013at2"/>
<dbReference type="Proteomes" id="UP000284277">
    <property type="component" value="Unassembled WGS sequence"/>
</dbReference>
<keyword evidence="2" id="KW-1185">Reference proteome</keyword>
<proteinExistence type="predicted"/>
<gene>
    <name evidence="1" type="ORF">BET01_05765</name>
</gene>
<sequence length="143" mass="16532">MSTNTQKMEVLLISKYCHIVIKIIGVHKNLSVNKTLFFAYLLNKSNFNYENIYRSNTSVDILLKCISQITGNYHDYCKSIEYITKAIHLLITNGQLIINGNELIYNNEQQAILSYGNIFIENAINKCRDISDRQFMKEVISNV</sequence>
<comment type="caution">
    <text evidence="1">The sequence shown here is derived from an EMBL/GenBank/DDBJ whole genome shotgun (WGS) entry which is preliminary data.</text>
</comment>
<accession>A0A419T072</accession>
<dbReference type="AlphaFoldDB" id="A0A419T072"/>
<reference evidence="1 2" key="1">
    <citation type="submission" date="2016-08" db="EMBL/GenBank/DDBJ databases">
        <title>A new outlook on sporulation: Clostridium algidixylanolyticum.</title>
        <authorList>
            <person name="Poppleton D.I."/>
            <person name="Gribaldo S."/>
        </authorList>
    </citation>
    <scope>NUCLEOTIDE SEQUENCE [LARGE SCALE GENOMIC DNA]</scope>
    <source>
        <strain evidence="1 2">SPL73</strain>
    </source>
</reference>
<name>A0A419T072_9FIRM</name>
<evidence type="ECO:0000313" key="1">
    <source>
        <dbReference type="EMBL" id="RKD30821.1"/>
    </source>
</evidence>
<organism evidence="1 2">
    <name type="scientific">Lacrimispora algidixylanolytica</name>
    <dbReference type="NCBI Taxonomy" id="94868"/>
    <lineage>
        <taxon>Bacteria</taxon>
        <taxon>Bacillati</taxon>
        <taxon>Bacillota</taxon>
        <taxon>Clostridia</taxon>
        <taxon>Lachnospirales</taxon>
        <taxon>Lachnospiraceae</taxon>
        <taxon>Lacrimispora</taxon>
    </lineage>
</organism>
<dbReference type="EMBL" id="MCIA01000030">
    <property type="protein sequence ID" value="RKD30821.1"/>
    <property type="molecule type" value="Genomic_DNA"/>
</dbReference>